<sequence>MSDTSHSHNYGTRIRNNSILKPSARLRQSPQPRRIKPVPHPTTAEPSPNQSHFPIFPLPNVMLHPEDATSKVFHAIGRCFLSVDNRAMTIKDLAEMTLNFGLVCQNVSAASQAITTYIRNHLSRCEAQQDHPLLLRHTLSGTPVDDDLVPALHSRVGGAPLQRQPLDSTCSNQNIPPGRHTNFRRGTIVWYLSKASGVSCPFSRAGILLSNYPASTSNTKPRKQSHDPMEKCGEKRKRLISRRCRATDRLSERASLSPSSSPVDSGYAESASSSSDEEEDEPERPPKVKLTLRLRPSPTATDSTDIIDLSHDTSSDEDVDMSPAEPSPEPSCLPPYPRRSIAVPCYTPVSPPSLQYIFPPPPIDQSRGSASPPPDSDHEEDIDFDFSSDEEESRGVSVKVEDEAEDNSIDTSQNVRDMLDAWEDLDLNRARSYSCPESGFASVVRENESRHTVTPEVKVEELEMWEWEFDSGWAGACGDVEIKKEDASEALNGLSLSPTSVPWSVFPLSPMSPLTPSPTSPGSSTGFTFHYSSALSASPRVNSSPPRPTHVKKPSLERKNSVLDWQDAELLGPDSVHIAELELEWERGSRRTRFASPAPGASSSSSKDCQMADPESLPECKDQVVVVHTCVPCDPPVSATQVEAINRVPGIPVYQTTLPLRAPHTTRTLLRRLDTDFVNLTPLLAAFSPSSSPCAAAVPVLPPSAVRFEHPNSAVTGVWVSLDCAREFLRTSVQAGAQRAERPCSQDETLRISVEVFLSDELVMRFPSALRDFWRASKPGRMLGQFGVCFERGKVVGSQGSSAPSSLVSVRASSVLSPPQSTSPPLRAESYAPPSSSELHPRSSSLELHSHPSSSLPPSSLSTSTSPALLTSIAKAHEVWSLPEDTEPEAEVEAEPVLPAFDIALAVLASGLGPSASSGNGSACLGSGIDFGSGVDFGSARASLGSEHTGLGVGSGSTGLGVGRTDFGPGSADLGNGHGTGSGEPPLSPTEAEMFRVLCVCPDWEEKEGGEDDVCMDGRDQDAGERDQDVDGERDHNADNQCDKYTDADADGDVDVEIMEEEPRSLKDGRSLRRSKRVADAVARTRGVRPRMRGPRHA</sequence>
<feature type="domain" description="GDS1 winged helix" evidence="3">
    <location>
        <begin position="64"/>
        <end position="138"/>
    </location>
</feature>
<evidence type="ECO:0000259" key="3">
    <source>
        <dbReference type="Pfam" id="PF25318"/>
    </source>
</evidence>
<comment type="caution">
    <text evidence="4">The sequence shown here is derived from an EMBL/GenBank/DDBJ whole genome shotgun (WGS) entry which is preliminary data.</text>
</comment>
<accession>A0A9P7JK36</accession>
<evidence type="ECO:0000256" key="2">
    <source>
        <dbReference type="SAM" id="MobiDB-lite"/>
    </source>
</evidence>
<evidence type="ECO:0000256" key="1">
    <source>
        <dbReference type="ARBA" id="ARBA00022581"/>
    </source>
</evidence>
<feature type="compositionally biased region" description="Basic residues" evidence="2">
    <location>
        <begin position="234"/>
        <end position="244"/>
    </location>
</feature>
<feature type="compositionally biased region" description="Low complexity" evidence="2">
    <location>
        <begin position="833"/>
        <end position="863"/>
    </location>
</feature>
<feature type="compositionally biased region" description="Low complexity" evidence="2">
    <location>
        <begin position="595"/>
        <end position="606"/>
    </location>
</feature>
<feature type="region of interest" description="Disordered" evidence="2">
    <location>
        <begin position="211"/>
        <end position="335"/>
    </location>
</feature>
<feature type="region of interest" description="Disordered" evidence="2">
    <location>
        <begin position="965"/>
        <end position="989"/>
    </location>
</feature>
<feature type="region of interest" description="Disordered" evidence="2">
    <location>
        <begin position="592"/>
        <end position="615"/>
    </location>
</feature>
<feature type="compositionally biased region" description="Acidic residues" evidence="2">
    <location>
        <begin position="377"/>
        <end position="392"/>
    </location>
</feature>
<feature type="region of interest" description="Disordered" evidence="2">
    <location>
        <begin position="355"/>
        <end position="408"/>
    </location>
</feature>
<dbReference type="OrthoDB" id="5597783at2759"/>
<dbReference type="RefSeq" id="XP_041200241.1">
    <property type="nucleotide sequence ID" value="XM_041339107.1"/>
</dbReference>
<dbReference type="AlphaFoldDB" id="A0A9P7JK36"/>
<feature type="region of interest" description="Disordered" evidence="2">
    <location>
        <begin position="816"/>
        <end position="863"/>
    </location>
</feature>
<gene>
    <name evidence="4" type="ORF">BJ212DRAFT_1474546</name>
</gene>
<evidence type="ECO:0000313" key="4">
    <source>
        <dbReference type="EMBL" id="KAG1827394.1"/>
    </source>
</evidence>
<feature type="compositionally biased region" description="Pro residues" evidence="2">
    <location>
        <begin position="325"/>
        <end position="335"/>
    </location>
</feature>
<evidence type="ECO:0000313" key="5">
    <source>
        <dbReference type="Proteomes" id="UP000807769"/>
    </source>
</evidence>
<reference evidence="4" key="1">
    <citation type="journal article" date="2020" name="New Phytol.">
        <title>Comparative genomics reveals dynamic genome evolution in host specialist ectomycorrhizal fungi.</title>
        <authorList>
            <person name="Lofgren L.A."/>
            <person name="Nguyen N.H."/>
            <person name="Vilgalys R."/>
            <person name="Ruytinx J."/>
            <person name="Liao H.L."/>
            <person name="Branco S."/>
            <person name="Kuo A."/>
            <person name="LaButti K."/>
            <person name="Lipzen A."/>
            <person name="Andreopoulos W."/>
            <person name="Pangilinan J."/>
            <person name="Riley R."/>
            <person name="Hundley H."/>
            <person name="Na H."/>
            <person name="Barry K."/>
            <person name="Grigoriev I.V."/>
            <person name="Stajich J.E."/>
            <person name="Kennedy P.G."/>
        </authorList>
    </citation>
    <scope>NUCLEOTIDE SEQUENCE</scope>
    <source>
        <strain evidence="4">MN1</strain>
    </source>
</reference>
<feature type="compositionally biased region" description="Basic and acidic residues" evidence="2">
    <location>
        <begin position="1016"/>
        <end position="1047"/>
    </location>
</feature>
<dbReference type="PANTHER" id="PTHR13037">
    <property type="entry name" value="FORMIN"/>
    <property type="match status" value="1"/>
</dbReference>
<keyword evidence="5" id="KW-1185">Reference proteome</keyword>
<feature type="compositionally biased region" description="Basic and acidic residues" evidence="2">
    <location>
        <begin position="1061"/>
        <end position="1071"/>
    </location>
</feature>
<protein>
    <recommendedName>
        <fullName evidence="3">GDS1 winged helix domain-containing protein</fullName>
    </recommendedName>
</protein>
<feature type="region of interest" description="Disordered" evidence="2">
    <location>
        <begin position="1008"/>
        <end position="1098"/>
    </location>
</feature>
<feature type="compositionally biased region" description="Low complexity" evidence="2">
    <location>
        <begin position="253"/>
        <end position="274"/>
    </location>
</feature>
<feature type="region of interest" description="Disordered" evidence="2">
    <location>
        <begin position="536"/>
        <end position="555"/>
    </location>
</feature>
<proteinExistence type="predicted"/>
<dbReference type="GeneID" id="64633123"/>
<keyword evidence="1" id="KW-0945">Host-virus interaction</keyword>
<dbReference type="PANTHER" id="PTHR13037:SF24">
    <property type="entry name" value="POLYCOMB PROTEIN PCL-RELATED"/>
    <property type="match status" value="1"/>
</dbReference>
<feature type="compositionally biased region" description="Polar residues" evidence="2">
    <location>
        <begin position="1"/>
        <end position="31"/>
    </location>
</feature>
<feature type="region of interest" description="Disordered" evidence="2">
    <location>
        <begin position="1"/>
        <end position="53"/>
    </location>
</feature>
<organism evidence="4 5">
    <name type="scientific">Suillus subaureus</name>
    <dbReference type="NCBI Taxonomy" id="48587"/>
    <lineage>
        <taxon>Eukaryota</taxon>
        <taxon>Fungi</taxon>
        <taxon>Dikarya</taxon>
        <taxon>Basidiomycota</taxon>
        <taxon>Agaricomycotina</taxon>
        <taxon>Agaricomycetes</taxon>
        <taxon>Agaricomycetidae</taxon>
        <taxon>Boletales</taxon>
        <taxon>Suillineae</taxon>
        <taxon>Suillaceae</taxon>
        <taxon>Suillus</taxon>
    </lineage>
</organism>
<dbReference type="Proteomes" id="UP000807769">
    <property type="component" value="Unassembled WGS sequence"/>
</dbReference>
<dbReference type="InterPro" id="IPR057511">
    <property type="entry name" value="WH_GDS1"/>
</dbReference>
<dbReference type="EMBL" id="JABBWG010000001">
    <property type="protein sequence ID" value="KAG1827394.1"/>
    <property type="molecule type" value="Genomic_DNA"/>
</dbReference>
<name>A0A9P7JK36_9AGAM</name>
<feature type="compositionally biased region" description="Basic and acidic residues" evidence="2">
    <location>
        <begin position="224"/>
        <end position="233"/>
    </location>
</feature>
<feature type="compositionally biased region" description="Acidic residues" evidence="2">
    <location>
        <begin position="1048"/>
        <end position="1060"/>
    </location>
</feature>
<dbReference type="Pfam" id="PF25318">
    <property type="entry name" value="WHD_GDS1"/>
    <property type="match status" value="1"/>
</dbReference>
<feature type="compositionally biased region" description="Basic residues" evidence="2">
    <location>
        <begin position="1086"/>
        <end position="1098"/>
    </location>
</feature>